<accession>A0A5Q5AWY8</accession>
<dbReference type="InterPro" id="IPR002797">
    <property type="entry name" value="Polysacc_synth"/>
</dbReference>
<feature type="transmembrane region" description="Helical" evidence="6">
    <location>
        <begin position="92"/>
        <end position="114"/>
    </location>
</feature>
<feature type="transmembrane region" description="Helical" evidence="6">
    <location>
        <begin position="20"/>
        <end position="40"/>
    </location>
</feature>
<dbReference type="RefSeq" id="WP_015296149.1">
    <property type="nucleotide sequence ID" value="NZ_JASAMH010000004.1"/>
</dbReference>
<keyword evidence="3 6" id="KW-0812">Transmembrane</keyword>
<evidence type="ECO:0000256" key="2">
    <source>
        <dbReference type="ARBA" id="ARBA00022475"/>
    </source>
</evidence>
<evidence type="ECO:0000256" key="6">
    <source>
        <dbReference type="SAM" id="Phobius"/>
    </source>
</evidence>
<feature type="transmembrane region" description="Helical" evidence="6">
    <location>
        <begin position="430"/>
        <end position="450"/>
    </location>
</feature>
<protein>
    <submittedName>
        <fullName evidence="7">Polysaccharide biosynthesis-related protein</fullName>
    </submittedName>
</protein>
<feature type="transmembrane region" description="Helical" evidence="6">
    <location>
        <begin position="189"/>
        <end position="210"/>
    </location>
</feature>
<keyword evidence="2" id="KW-1003">Cell membrane</keyword>
<gene>
    <name evidence="7" type="primary">rfbX</name>
</gene>
<feature type="transmembrane region" description="Helical" evidence="6">
    <location>
        <begin position="268"/>
        <end position="291"/>
    </location>
</feature>
<reference evidence="7" key="1">
    <citation type="journal article" date="2019" name="Int. J. Food Microbiol.">
        <title>Developing a novel molecular serotyping system based on capsular polysaccharide synthesis gene clusters of Vibrio parahaemolyticus.</title>
        <authorList>
            <person name="Pang Y."/>
            <person name="Guo X."/>
            <person name="Tian X."/>
            <person name="Liu F."/>
            <person name="Wang L."/>
            <person name="Wu J."/>
            <person name="Zhang S."/>
            <person name="Li S."/>
            <person name="Liu B."/>
        </authorList>
    </citation>
    <scope>NUCLEOTIDE SEQUENCE</scope>
    <source>
        <strain evidence="7">G2874</strain>
    </source>
</reference>
<sequence>MQIPIILKSIVTNALFKNSFFSILGVLISRGFIFLSWLLIARLVSVEQYGEVGLVRSTFNTLLAFGNLGLGMYATKEISRTKDDLLTCSNKVLSILSVGLVVNFLVCLLAYFLGEYLLEHSQGINVNDSMFESAYMAVPFALMSLLLVGIISGFEEYKRLAKINSIYGFISFVSLVSATYFGGVDVLLFVFYALFFIQFLMLACLFVYLLKIRGIKLVFPLVRYKSELYTLFRFCFPGFCAGLLYIPVRWYCEILMFSTESGSEELGLFYAAQLFNTLFVMLAFNLSTPIFTRLSGGKVSDSLKSINMHLNWHLGVVIAIPFLIFPKLTLFFLGGNYSESEFVLIFYLTISYTIVFMYKQGVGRVVAADGKMWLFFQENLVFAAVLLTTFSLFKASAYSLATSYLVASFSSTVFLVTIYRNNLNLKLSDIYDVGFFYAAIIFFICIFVALNYQSHIVFLINSMLSLILLLIISRKYSRILKF</sequence>
<evidence type="ECO:0000256" key="1">
    <source>
        <dbReference type="ARBA" id="ARBA00004651"/>
    </source>
</evidence>
<keyword evidence="4 6" id="KW-1133">Transmembrane helix</keyword>
<feature type="transmembrane region" description="Helical" evidence="6">
    <location>
        <begin position="312"/>
        <end position="334"/>
    </location>
</feature>
<feature type="transmembrane region" description="Helical" evidence="6">
    <location>
        <begin position="52"/>
        <end position="71"/>
    </location>
</feature>
<dbReference type="PANTHER" id="PTHR30250">
    <property type="entry name" value="PST FAMILY PREDICTED COLANIC ACID TRANSPORTER"/>
    <property type="match status" value="1"/>
</dbReference>
<comment type="subcellular location">
    <subcellularLocation>
        <location evidence="1">Cell membrane</location>
        <topology evidence="1">Multi-pass membrane protein</topology>
    </subcellularLocation>
</comment>
<dbReference type="Pfam" id="PF01943">
    <property type="entry name" value="Polysacc_synt"/>
    <property type="match status" value="1"/>
</dbReference>
<evidence type="ECO:0000313" key="7">
    <source>
        <dbReference type="EMBL" id="QEQ70700.1"/>
    </source>
</evidence>
<organism evidence="7">
    <name type="scientific">Vibrio parahaemolyticus</name>
    <dbReference type="NCBI Taxonomy" id="670"/>
    <lineage>
        <taxon>Bacteria</taxon>
        <taxon>Pseudomonadati</taxon>
        <taxon>Pseudomonadota</taxon>
        <taxon>Gammaproteobacteria</taxon>
        <taxon>Vibrionales</taxon>
        <taxon>Vibrionaceae</taxon>
        <taxon>Vibrio</taxon>
    </lineage>
</organism>
<dbReference type="InterPro" id="IPR050833">
    <property type="entry name" value="Poly_Biosynth_Transport"/>
</dbReference>
<dbReference type="GO" id="GO:0005886">
    <property type="term" value="C:plasma membrane"/>
    <property type="evidence" value="ECO:0007669"/>
    <property type="project" value="UniProtKB-SubCell"/>
</dbReference>
<feature type="transmembrane region" description="Helical" evidence="6">
    <location>
        <begin position="134"/>
        <end position="154"/>
    </location>
</feature>
<feature type="transmembrane region" description="Helical" evidence="6">
    <location>
        <begin position="166"/>
        <end position="183"/>
    </location>
</feature>
<evidence type="ECO:0000256" key="3">
    <source>
        <dbReference type="ARBA" id="ARBA00022692"/>
    </source>
</evidence>
<dbReference type="AlphaFoldDB" id="A0A5Q5AWY8"/>
<name>A0A5Q5AWY8_VIBPH</name>
<evidence type="ECO:0000256" key="5">
    <source>
        <dbReference type="ARBA" id="ARBA00023136"/>
    </source>
</evidence>
<feature type="transmembrane region" description="Helical" evidence="6">
    <location>
        <begin position="456"/>
        <end position="473"/>
    </location>
</feature>
<keyword evidence="5 6" id="KW-0472">Membrane</keyword>
<feature type="transmembrane region" description="Helical" evidence="6">
    <location>
        <begin position="398"/>
        <end position="418"/>
    </location>
</feature>
<dbReference type="EMBL" id="MK455081">
    <property type="protein sequence ID" value="QEQ70700.1"/>
    <property type="molecule type" value="Genomic_DNA"/>
</dbReference>
<feature type="transmembrane region" description="Helical" evidence="6">
    <location>
        <begin position="370"/>
        <end position="392"/>
    </location>
</feature>
<evidence type="ECO:0000256" key="4">
    <source>
        <dbReference type="ARBA" id="ARBA00022989"/>
    </source>
</evidence>
<feature type="transmembrane region" description="Helical" evidence="6">
    <location>
        <begin position="340"/>
        <end position="358"/>
    </location>
</feature>
<feature type="transmembrane region" description="Helical" evidence="6">
    <location>
        <begin position="231"/>
        <end position="248"/>
    </location>
</feature>
<dbReference type="PANTHER" id="PTHR30250:SF11">
    <property type="entry name" value="O-ANTIGEN TRANSPORTER-RELATED"/>
    <property type="match status" value="1"/>
</dbReference>
<proteinExistence type="predicted"/>